<reference evidence="9" key="1">
    <citation type="submission" date="2018-04" db="EMBL/GenBank/DDBJ databases">
        <title>Complete genome of Antarctic heterotrophic bacterium Hymenobacter nivis.</title>
        <authorList>
            <person name="Terashima M."/>
        </authorList>
    </citation>
    <scope>NUCLEOTIDE SEQUENCE [LARGE SCALE GENOMIC DNA]</scope>
    <source>
        <strain evidence="9">NBRC 111535</strain>
    </source>
</reference>
<comment type="similarity">
    <text evidence="1 5">Belongs to the peptidase S8 family.</text>
</comment>
<feature type="active site" description="Charge relay system" evidence="5">
    <location>
        <position position="218"/>
    </location>
</feature>
<dbReference type="PANTHER" id="PTHR43399">
    <property type="entry name" value="SUBTILISIN-RELATED"/>
    <property type="match status" value="1"/>
</dbReference>
<proteinExistence type="inferred from homology"/>
<dbReference type="AlphaFoldDB" id="A0A2Z3GJN1"/>
<evidence type="ECO:0000256" key="4">
    <source>
        <dbReference type="ARBA" id="ARBA00022825"/>
    </source>
</evidence>
<sequence>MAKLLPICYLLLCFWLLGPPASAAPPTIPGRLMLKLRPGGTPAALAGALTQLGATGCHQKFPHALPLDLEKPGAVDLLAVYEVAVPPGLSLARARKVLLGTGEVDYVEPLYVRAPLYQPNDPRADSALTDPNQGQVYLKQIRAYRAWDVVRGDSTLVIGITDGGVRLTHEDLKAHVKHNYADPINGIDDDKDGYVDNFTGWDLANGDNDAGFDAAIIHGTLAAGVCAATPDNGRGIAGAGLNCRFMPLNIYPNVPGGVFAGYEAIVYAADHGCRIINMSWGGTGGYSQFEQDVCTYAAVNRDAVLVAAAGNTNADLRFYPASYEHVISVSGVNERDQKTGSATYSWRVDLMAPGDNILTTYGYQGTTSSGPPDADYIAVGGTSFAAPLVAAGAALVRQRFPAYSAAQVAAQLRQTADPVDAVAGNAAYAGHLGTGRLNMYRAVAAPAREVRVTASAFAPVRRAYAPGTTLRLTATVQNLLQPVAGLTVTLTSLSPYVAVTQSTFAVGSLPTLATADNAAAPFALAVAATGVPLNAMATLRYRLTAADGYQTDQFVELLLNPDYVTLDAGDLSLTVTSRGKLGYDDLAATLGDGATYQGEGPLLSEGGLLLATSPTRVADRLRTSSSNARQSFFRVAQIGFAPTGPRADQLARGAFQDTVPVAGAPARSVGVRVRQRAYAWATASRKDFVVLEYTLRNLTADTLKPLCAGLFMDWDLPGVPGRNAAAYDTARALGYCYDPVTTRVYAGVQLLRGGAPAVYSIDNNAPAGSPIRLADGFSPAEKYLTVSSGTARTQRTAGLPNGADVSQVVGTRLAQLAPGDSVLITFAVLAARSLPELQAAADAARLAYATLLPARAPARAPSFAVFPNPTAGPLRVELPTGFGLTEIQLLNSLGQTVLRRLSSGASAELDLSGLAPDFYTIRALGAGGVLARSVVRR</sequence>
<evidence type="ECO:0000256" key="1">
    <source>
        <dbReference type="ARBA" id="ARBA00011073"/>
    </source>
</evidence>
<dbReference type="KEGG" id="hnv:DDQ68_00060"/>
<feature type="signal peptide" evidence="6">
    <location>
        <begin position="1"/>
        <end position="23"/>
    </location>
</feature>
<gene>
    <name evidence="8" type="ORF">DDQ68_00060</name>
</gene>
<dbReference type="PROSITE" id="PS51892">
    <property type="entry name" value="SUBTILASE"/>
    <property type="match status" value="1"/>
</dbReference>
<name>A0A2Z3GJN1_9BACT</name>
<keyword evidence="9" id="KW-1185">Reference proteome</keyword>
<dbReference type="SUPFAM" id="SSF52743">
    <property type="entry name" value="Subtilisin-like"/>
    <property type="match status" value="1"/>
</dbReference>
<evidence type="ECO:0000313" key="9">
    <source>
        <dbReference type="Proteomes" id="UP000245999"/>
    </source>
</evidence>
<evidence type="ECO:0000313" key="8">
    <source>
        <dbReference type="EMBL" id="AWM31316.1"/>
    </source>
</evidence>
<dbReference type="PRINTS" id="PR00723">
    <property type="entry name" value="SUBTILISIN"/>
</dbReference>
<dbReference type="OrthoDB" id="9813435at2"/>
<dbReference type="GO" id="GO:0006508">
    <property type="term" value="P:proteolysis"/>
    <property type="evidence" value="ECO:0007669"/>
    <property type="project" value="UniProtKB-KW"/>
</dbReference>
<evidence type="ECO:0000256" key="6">
    <source>
        <dbReference type="SAM" id="SignalP"/>
    </source>
</evidence>
<keyword evidence="6" id="KW-0732">Signal</keyword>
<dbReference type="InterPro" id="IPR015500">
    <property type="entry name" value="Peptidase_S8_subtilisin-rel"/>
</dbReference>
<keyword evidence="4 5" id="KW-0720">Serine protease</keyword>
<protein>
    <submittedName>
        <fullName evidence="8">Serine protease</fullName>
    </submittedName>
</protein>
<dbReference type="Gene3D" id="3.40.50.200">
    <property type="entry name" value="Peptidase S8/S53 domain"/>
    <property type="match status" value="1"/>
</dbReference>
<dbReference type="InterPro" id="IPR000209">
    <property type="entry name" value="Peptidase_S8/S53_dom"/>
</dbReference>
<keyword evidence="3 5" id="KW-0378">Hydrolase</keyword>
<organism evidence="8 9">
    <name type="scientific">Hymenobacter nivis</name>
    <dbReference type="NCBI Taxonomy" id="1850093"/>
    <lineage>
        <taxon>Bacteria</taxon>
        <taxon>Pseudomonadati</taxon>
        <taxon>Bacteroidota</taxon>
        <taxon>Cytophagia</taxon>
        <taxon>Cytophagales</taxon>
        <taxon>Hymenobacteraceae</taxon>
        <taxon>Hymenobacter</taxon>
    </lineage>
</organism>
<dbReference type="PANTHER" id="PTHR43399:SF4">
    <property type="entry name" value="CELL WALL-ASSOCIATED PROTEASE"/>
    <property type="match status" value="1"/>
</dbReference>
<feature type="active site" description="Charge relay system" evidence="5">
    <location>
        <position position="162"/>
    </location>
</feature>
<dbReference type="InterPro" id="IPR023828">
    <property type="entry name" value="Peptidase_S8_Ser-AS"/>
</dbReference>
<accession>A0A2Z3GJN1</accession>
<feature type="domain" description="Peptidase S8/S53" evidence="7">
    <location>
        <begin position="155"/>
        <end position="419"/>
    </location>
</feature>
<dbReference type="InterPro" id="IPR036852">
    <property type="entry name" value="Peptidase_S8/S53_dom_sf"/>
</dbReference>
<dbReference type="InterPro" id="IPR051048">
    <property type="entry name" value="Peptidase_S8/S53_subtilisin"/>
</dbReference>
<evidence type="ECO:0000256" key="2">
    <source>
        <dbReference type="ARBA" id="ARBA00022670"/>
    </source>
</evidence>
<keyword evidence="2 5" id="KW-0645">Protease</keyword>
<dbReference type="PROSITE" id="PS00138">
    <property type="entry name" value="SUBTILASE_SER"/>
    <property type="match status" value="1"/>
</dbReference>
<evidence type="ECO:0000259" key="7">
    <source>
        <dbReference type="Pfam" id="PF00082"/>
    </source>
</evidence>
<dbReference type="GO" id="GO:0004252">
    <property type="term" value="F:serine-type endopeptidase activity"/>
    <property type="evidence" value="ECO:0007669"/>
    <property type="project" value="UniProtKB-UniRule"/>
</dbReference>
<feature type="chain" id="PRO_5016351416" evidence="6">
    <location>
        <begin position="24"/>
        <end position="937"/>
    </location>
</feature>
<feature type="active site" description="Charge relay system" evidence="5">
    <location>
        <position position="383"/>
    </location>
</feature>
<dbReference type="EMBL" id="CP029145">
    <property type="protein sequence ID" value="AWM31316.1"/>
    <property type="molecule type" value="Genomic_DNA"/>
</dbReference>
<dbReference type="Pfam" id="PF00082">
    <property type="entry name" value="Peptidase_S8"/>
    <property type="match status" value="1"/>
</dbReference>
<evidence type="ECO:0000256" key="5">
    <source>
        <dbReference type="PROSITE-ProRule" id="PRU01240"/>
    </source>
</evidence>
<dbReference type="Proteomes" id="UP000245999">
    <property type="component" value="Chromosome"/>
</dbReference>
<evidence type="ECO:0000256" key="3">
    <source>
        <dbReference type="ARBA" id="ARBA00022801"/>
    </source>
</evidence>